<proteinExistence type="predicted"/>
<evidence type="ECO:0000313" key="2">
    <source>
        <dbReference type="EMBL" id="TFD27501.1"/>
    </source>
</evidence>
<feature type="transmembrane region" description="Helical" evidence="1">
    <location>
        <begin position="77"/>
        <end position="96"/>
    </location>
</feature>
<protein>
    <submittedName>
        <fullName evidence="2">Uncharacterized protein</fullName>
    </submittedName>
</protein>
<keyword evidence="3" id="KW-1185">Reference proteome</keyword>
<dbReference type="RefSeq" id="WP_134425371.1">
    <property type="nucleotide sequence ID" value="NZ_SOHA01000039.1"/>
</dbReference>
<name>A0A4Y8JUA6_9MICO</name>
<evidence type="ECO:0000313" key="3">
    <source>
        <dbReference type="Proteomes" id="UP000297472"/>
    </source>
</evidence>
<dbReference type="EMBL" id="SOHA01000039">
    <property type="protein sequence ID" value="TFD27501.1"/>
    <property type="molecule type" value="Genomic_DNA"/>
</dbReference>
<reference evidence="2 3" key="1">
    <citation type="submission" date="2019-03" db="EMBL/GenBank/DDBJ databases">
        <title>Genomics of glacier-inhabiting Cryobacterium strains.</title>
        <authorList>
            <person name="Liu Q."/>
            <person name="Xin Y.-H."/>
        </authorList>
    </citation>
    <scope>NUCLEOTIDE SEQUENCE [LARGE SCALE GENOMIC DNA]</scope>
    <source>
        <strain evidence="2 3">TMT1-51</strain>
    </source>
</reference>
<keyword evidence="1" id="KW-0812">Transmembrane</keyword>
<dbReference type="Proteomes" id="UP000297472">
    <property type="component" value="Unassembled WGS sequence"/>
</dbReference>
<gene>
    <name evidence="2" type="ORF">E3T49_13245</name>
</gene>
<organism evidence="2 3">
    <name type="scientific">Cryobacterium cryoconiti</name>
    <dbReference type="NCBI Taxonomy" id="1259239"/>
    <lineage>
        <taxon>Bacteria</taxon>
        <taxon>Bacillati</taxon>
        <taxon>Actinomycetota</taxon>
        <taxon>Actinomycetes</taxon>
        <taxon>Micrococcales</taxon>
        <taxon>Microbacteriaceae</taxon>
        <taxon>Cryobacterium</taxon>
    </lineage>
</organism>
<keyword evidence="1" id="KW-1133">Transmembrane helix</keyword>
<accession>A0A4Y8JUA6</accession>
<keyword evidence="1" id="KW-0472">Membrane</keyword>
<comment type="caution">
    <text evidence="2">The sequence shown here is derived from an EMBL/GenBank/DDBJ whole genome shotgun (WGS) entry which is preliminary data.</text>
</comment>
<sequence length="145" mass="15225">MSRDADQPSAKVLDGINGLIYEMDVARSNGTVFTYGEVQHRLRIIGGLSLDGEASAPAASAVVAEVGPASSEALRRLTAYISLLCGMYMVISMSAIGIVAGWLTPLACLPGFLTYEGLGLIERRVGRRRRAARAAARAAARGGQS</sequence>
<evidence type="ECO:0000256" key="1">
    <source>
        <dbReference type="SAM" id="Phobius"/>
    </source>
</evidence>
<dbReference type="AlphaFoldDB" id="A0A4Y8JUA6"/>